<evidence type="ECO:0000313" key="3">
    <source>
        <dbReference type="Proteomes" id="UP000236584"/>
    </source>
</evidence>
<dbReference type="GeneID" id="35592283"/>
<dbReference type="SUPFAM" id="SSF51735">
    <property type="entry name" value="NAD(P)-binding Rossmann-fold domains"/>
    <property type="match status" value="1"/>
</dbReference>
<dbReference type="RefSeq" id="WP_103425505.1">
    <property type="nucleotide sequence ID" value="NZ_CP026309.1"/>
</dbReference>
<dbReference type="Gene3D" id="3.40.50.720">
    <property type="entry name" value="NAD(P)-binding Rossmann-like Domain"/>
    <property type="match status" value="1"/>
</dbReference>
<dbReference type="Gene3D" id="3.90.25.10">
    <property type="entry name" value="UDP-galactose 4-epimerase, domain 1"/>
    <property type="match status" value="1"/>
</dbReference>
<reference evidence="2 3" key="1">
    <citation type="submission" date="2018-01" db="EMBL/GenBank/DDBJ databases">
        <title>Complete genome sequence of Salinigranum rubrum GX10T, an extremely halophilic archaeon isolated from a marine solar saltern.</title>
        <authorList>
            <person name="Han S."/>
        </authorList>
    </citation>
    <scope>NUCLEOTIDE SEQUENCE [LARGE SCALE GENOMIC DNA]</scope>
    <source>
        <strain evidence="2 3">GX10</strain>
    </source>
</reference>
<feature type="domain" description="NAD(P)-binding" evidence="1">
    <location>
        <begin position="4"/>
        <end position="308"/>
    </location>
</feature>
<dbReference type="OrthoDB" id="4907at2157"/>
<evidence type="ECO:0000259" key="1">
    <source>
        <dbReference type="Pfam" id="PF16363"/>
    </source>
</evidence>
<dbReference type="PANTHER" id="PTHR43000">
    <property type="entry name" value="DTDP-D-GLUCOSE 4,6-DEHYDRATASE-RELATED"/>
    <property type="match status" value="1"/>
</dbReference>
<gene>
    <name evidence="2" type="ORF">C2R22_09295</name>
</gene>
<sequence length="327" mass="36646">MSVLVTGGAGFIGSHITEGLLEEGHDVVVFDNLEPYYDVGIKQHNVETCRELGGDDYTFVDGTILDEERVESLFEEYDVEFVYHQAAQAGVRASVEEPKRVHAVNTTGLLNLLEAAADSGVERFVHASSSSVYGRDEYLPYDEDHPNKPRSPYGVTKLTAEHYCNVWTDLFDLPCVNLRYFTVYGPRMRPNMAISNFVSRCLNGEPPVIYGDGKQTRDFTYVDDIVEANLRLLDTDAADGETMNIGSTGNITITDLAQYVVDETGADVEIVYEEALEADARHTHSDVSKANELIGYEPSTSIREGVAKFIDWYRANREWYEPLVRRS</sequence>
<protein>
    <submittedName>
        <fullName evidence="2">UDP-glucose 4-epimerase</fullName>
    </submittedName>
</protein>
<dbReference type="Proteomes" id="UP000236584">
    <property type="component" value="Chromosome"/>
</dbReference>
<proteinExistence type="predicted"/>
<dbReference type="InterPro" id="IPR036291">
    <property type="entry name" value="NAD(P)-bd_dom_sf"/>
</dbReference>
<dbReference type="PRINTS" id="PR01713">
    <property type="entry name" value="NUCEPIMERASE"/>
</dbReference>
<dbReference type="AlphaFoldDB" id="A0A2I8VIR1"/>
<evidence type="ECO:0000313" key="2">
    <source>
        <dbReference type="EMBL" id="AUV81817.1"/>
    </source>
</evidence>
<dbReference type="Pfam" id="PF16363">
    <property type="entry name" value="GDP_Man_Dehyd"/>
    <property type="match status" value="1"/>
</dbReference>
<dbReference type="EMBL" id="CP026309">
    <property type="protein sequence ID" value="AUV81817.1"/>
    <property type="molecule type" value="Genomic_DNA"/>
</dbReference>
<dbReference type="KEGG" id="srub:C2R22_09295"/>
<organism evidence="2 3">
    <name type="scientific">Salinigranum rubrum</name>
    <dbReference type="NCBI Taxonomy" id="755307"/>
    <lineage>
        <taxon>Archaea</taxon>
        <taxon>Methanobacteriati</taxon>
        <taxon>Methanobacteriota</taxon>
        <taxon>Stenosarchaea group</taxon>
        <taxon>Halobacteria</taxon>
        <taxon>Halobacteriales</taxon>
        <taxon>Haloferacaceae</taxon>
        <taxon>Salinigranum</taxon>
    </lineage>
</organism>
<dbReference type="InterPro" id="IPR016040">
    <property type="entry name" value="NAD(P)-bd_dom"/>
</dbReference>
<keyword evidence="3" id="KW-1185">Reference proteome</keyword>
<name>A0A2I8VIR1_9EURY</name>
<accession>A0A2I8VIR1</accession>